<proteinExistence type="predicted"/>
<keyword evidence="2" id="KW-1185">Reference proteome</keyword>
<sequence length="306" mass="33482">MSSVQKDTLKVDLGGRAVTVPKGGLYDRYRMNPDLDGIARDPRVSGVDFFRQLPKIKVDSPIGPTLTPNFYYRVSTARLTMLAPSRAIRTRLPGELAPLEIAPGLGLISVMFFRYDVCDIDFYTEAAVGIAVRPARHGRLGFVDLVAGLKNEHLASYVLSLPVSTEIAQVRGHDGYGFPKWVTELDVDIDHSRTTARVANDTGGVDLSLLATTPKQTARPSGERVSSLTSYTTINGAWHSTLSQTNVLSAGTTRVPRDVTLQVGEGRMADDLRSLKPFRTIQFDVMTEGQLALHMPVPTSVQSRNK</sequence>
<gene>
    <name evidence="1" type="ORF">WKI71_43145</name>
</gene>
<organism evidence="1 2">
    <name type="scientific">Streptomyces machairae</name>
    <dbReference type="NCBI Taxonomy" id="3134109"/>
    <lineage>
        <taxon>Bacteria</taxon>
        <taxon>Bacillati</taxon>
        <taxon>Actinomycetota</taxon>
        <taxon>Actinomycetes</taxon>
        <taxon>Kitasatosporales</taxon>
        <taxon>Streptomycetaceae</taxon>
        <taxon>Streptomyces</taxon>
    </lineage>
</organism>
<name>A0ABU8UUU7_9ACTN</name>
<dbReference type="Gene3D" id="2.40.400.10">
    <property type="entry name" value="Acetoacetate decarboxylase-like"/>
    <property type="match status" value="1"/>
</dbReference>
<dbReference type="InterPro" id="IPR010451">
    <property type="entry name" value="Acetoacetate_decarboxylase"/>
</dbReference>
<evidence type="ECO:0000313" key="1">
    <source>
        <dbReference type="EMBL" id="MEJ8672678.1"/>
    </source>
</evidence>
<dbReference type="SUPFAM" id="SSF160104">
    <property type="entry name" value="Acetoacetate decarboxylase-like"/>
    <property type="match status" value="1"/>
</dbReference>
<dbReference type="Pfam" id="PF06314">
    <property type="entry name" value="ADC"/>
    <property type="match status" value="1"/>
</dbReference>
<dbReference type="EMBL" id="JBBKAK010000001">
    <property type="protein sequence ID" value="MEJ8672678.1"/>
    <property type="molecule type" value="Genomic_DNA"/>
</dbReference>
<reference evidence="1 2" key="1">
    <citation type="submission" date="2024-03" db="EMBL/GenBank/DDBJ databases">
        <title>Novel Streptomyces species of biotechnological and ecological value are a feature of Machair soil.</title>
        <authorList>
            <person name="Prole J.R."/>
            <person name="Goodfellow M."/>
            <person name="Allenby N."/>
            <person name="Ward A.C."/>
        </authorList>
    </citation>
    <scope>NUCLEOTIDE SEQUENCE [LARGE SCALE GENOMIC DNA]</scope>
    <source>
        <strain evidence="1 2">MS1.AVA.1</strain>
    </source>
</reference>
<accession>A0ABU8UUU7</accession>
<dbReference type="Proteomes" id="UP001376459">
    <property type="component" value="Unassembled WGS sequence"/>
</dbReference>
<comment type="caution">
    <text evidence="1">The sequence shown here is derived from an EMBL/GenBank/DDBJ whole genome shotgun (WGS) entry which is preliminary data.</text>
</comment>
<dbReference type="InterPro" id="IPR023375">
    <property type="entry name" value="ADC_dom_sf"/>
</dbReference>
<protein>
    <submittedName>
        <fullName evidence="1">Acetoacetate decarboxylase family protein</fullName>
    </submittedName>
</protein>
<evidence type="ECO:0000313" key="2">
    <source>
        <dbReference type="Proteomes" id="UP001376459"/>
    </source>
</evidence>